<name>A0A840UUS4_9BACT</name>
<proteinExistence type="predicted"/>
<protein>
    <submittedName>
        <fullName evidence="1">Gamma-glutamylcyclotransferase (GGCT)/AIG2-like uncharacterized protein YtfP</fullName>
    </submittedName>
</protein>
<organism evidence="1 2">
    <name type="scientific">Desulfoprunum benzoelyticum</name>
    <dbReference type="NCBI Taxonomy" id="1506996"/>
    <lineage>
        <taxon>Bacteria</taxon>
        <taxon>Pseudomonadati</taxon>
        <taxon>Thermodesulfobacteriota</taxon>
        <taxon>Desulfobulbia</taxon>
        <taxon>Desulfobulbales</taxon>
        <taxon>Desulfobulbaceae</taxon>
        <taxon>Desulfoprunum</taxon>
    </lineage>
</organism>
<reference evidence="1 2" key="1">
    <citation type="submission" date="2020-08" db="EMBL/GenBank/DDBJ databases">
        <title>Genomic Encyclopedia of Type Strains, Phase IV (KMG-IV): sequencing the most valuable type-strain genomes for metagenomic binning, comparative biology and taxonomic classification.</title>
        <authorList>
            <person name="Goeker M."/>
        </authorList>
    </citation>
    <scope>NUCLEOTIDE SEQUENCE [LARGE SCALE GENOMIC DNA]</scope>
    <source>
        <strain evidence="1 2">DSM 28570</strain>
    </source>
</reference>
<dbReference type="Proteomes" id="UP000539642">
    <property type="component" value="Unassembled WGS sequence"/>
</dbReference>
<dbReference type="GO" id="GO:0016740">
    <property type="term" value="F:transferase activity"/>
    <property type="evidence" value="ECO:0007669"/>
    <property type="project" value="UniProtKB-KW"/>
</dbReference>
<dbReference type="SUPFAM" id="SSF110857">
    <property type="entry name" value="Gamma-glutamyl cyclotransferase-like"/>
    <property type="match status" value="1"/>
</dbReference>
<dbReference type="Gene3D" id="3.10.490.10">
    <property type="entry name" value="Gamma-glutamyl cyclotransferase-like"/>
    <property type="match status" value="1"/>
</dbReference>
<accession>A0A840UUS4</accession>
<gene>
    <name evidence="1" type="ORF">HNQ81_002322</name>
</gene>
<keyword evidence="2" id="KW-1185">Reference proteome</keyword>
<dbReference type="AlphaFoldDB" id="A0A840UUS4"/>
<keyword evidence="1" id="KW-0808">Transferase</keyword>
<dbReference type="InterPro" id="IPR036568">
    <property type="entry name" value="GGCT-like_sf"/>
</dbReference>
<evidence type="ECO:0000313" key="1">
    <source>
        <dbReference type="EMBL" id="MBB5348586.1"/>
    </source>
</evidence>
<evidence type="ECO:0000313" key="2">
    <source>
        <dbReference type="Proteomes" id="UP000539642"/>
    </source>
</evidence>
<sequence>MKILIRSTTLDGEPIPGSGETIQAADCLEVVELMRGQTPFTASRAPRDYMTEVLSGIEGGPTQPLPEEAAAAAAEFLTRLARHGLIEFLPDDKASDPWPERFLEALEKVRLSGRTNMRSIELAVIWGRLYHLHAGFPALEVPEGLILSRGTADPLADARRQQKIGTPRFGRPTGDSDLIHGELVTFTDPQRDLPPIDRLEGFRPGGHSMYQRVMVAVLCGRTSIPAWTFWMPHVENGTRLDTGVWHRA</sequence>
<comment type="caution">
    <text evidence="1">The sequence shown here is derived from an EMBL/GenBank/DDBJ whole genome shotgun (WGS) entry which is preliminary data.</text>
</comment>
<dbReference type="EMBL" id="JACHEO010000013">
    <property type="protein sequence ID" value="MBB5348586.1"/>
    <property type="molecule type" value="Genomic_DNA"/>
</dbReference>